<evidence type="ECO:0000256" key="4">
    <source>
        <dbReference type="ARBA" id="ARBA00023163"/>
    </source>
</evidence>
<dbReference type="GO" id="GO:0003723">
    <property type="term" value="F:RNA binding"/>
    <property type="evidence" value="ECO:0007669"/>
    <property type="project" value="InterPro"/>
</dbReference>
<protein>
    <submittedName>
        <fullName evidence="7">GAF domain-containing protein</fullName>
    </submittedName>
</protein>
<evidence type="ECO:0000256" key="3">
    <source>
        <dbReference type="ARBA" id="ARBA00023015"/>
    </source>
</evidence>
<evidence type="ECO:0000313" key="7">
    <source>
        <dbReference type="EMBL" id="RAK26214.1"/>
    </source>
</evidence>
<comment type="caution">
    <text evidence="7">The sequence shown here is derived from an EMBL/GenBank/DDBJ whole genome shotgun (WGS) entry which is preliminary data.</text>
</comment>
<dbReference type="InterPro" id="IPR005561">
    <property type="entry name" value="ANTAR"/>
</dbReference>
<dbReference type="Gene3D" id="3.30.450.40">
    <property type="match status" value="1"/>
</dbReference>
<dbReference type="SUPFAM" id="SSF55781">
    <property type="entry name" value="GAF domain-like"/>
    <property type="match status" value="1"/>
</dbReference>
<keyword evidence="2" id="KW-0418">Kinase</keyword>
<feature type="region of interest" description="Disordered" evidence="5">
    <location>
        <begin position="234"/>
        <end position="258"/>
    </location>
</feature>
<dbReference type="Gene3D" id="1.10.10.10">
    <property type="entry name" value="Winged helix-like DNA-binding domain superfamily/Winged helix DNA-binding domain"/>
    <property type="match status" value="1"/>
</dbReference>
<evidence type="ECO:0000313" key="8">
    <source>
        <dbReference type="Proteomes" id="UP000249341"/>
    </source>
</evidence>
<feature type="domain" description="ANTAR" evidence="6">
    <location>
        <begin position="177"/>
        <end position="238"/>
    </location>
</feature>
<dbReference type="PIRSF" id="PIRSF036625">
    <property type="entry name" value="GAF_ANTAR"/>
    <property type="match status" value="1"/>
</dbReference>
<dbReference type="InterPro" id="IPR012074">
    <property type="entry name" value="GAF_ANTAR"/>
</dbReference>
<dbReference type="InterPro" id="IPR036388">
    <property type="entry name" value="WH-like_DNA-bd_sf"/>
</dbReference>
<accession>A0A327YY16</accession>
<dbReference type="SUPFAM" id="SSF52172">
    <property type="entry name" value="CheY-like"/>
    <property type="match status" value="1"/>
</dbReference>
<evidence type="ECO:0000256" key="5">
    <source>
        <dbReference type="SAM" id="MobiDB-lite"/>
    </source>
</evidence>
<dbReference type="InterPro" id="IPR029016">
    <property type="entry name" value="GAF-like_dom_sf"/>
</dbReference>
<evidence type="ECO:0000256" key="1">
    <source>
        <dbReference type="ARBA" id="ARBA00022679"/>
    </source>
</evidence>
<reference evidence="7 8" key="1">
    <citation type="submission" date="2018-06" db="EMBL/GenBank/DDBJ databases">
        <title>Genomic Encyclopedia of Type Strains, Phase III (KMG-III): the genomes of soil and plant-associated and newly described type strains.</title>
        <authorList>
            <person name="Whitman W."/>
        </authorList>
    </citation>
    <scope>NUCLEOTIDE SEQUENCE [LARGE SCALE GENOMIC DNA]</scope>
    <source>
        <strain evidence="7 8">CGMCC 4.7090</strain>
    </source>
</reference>
<evidence type="ECO:0000256" key="2">
    <source>
        <dbReference type="ARBA" id="ARBA00022777"/>
    </source>
</evidence>
<dbReference type="SMART" id="SM01012">
    <property type="entry name" value="ANTAR"/>
    <property type="match status" value="1"/>
</dbReference>
<keyword evidence="8" id="KW-1185">Reference proteome</keyword>
<dbReference type="PROSITE" id="PS50921">
    <property type="entry name" value="ANTAR"/>
    <property type="match status" value="1"/>
</dbReference>
<dbReference type="Pfam" id="PF13185">
    <property type="entry name" value="GAF_2"/>
    <property type="match status" value="1"/>
</dbReference>
<dbReference type="InterPro" id="IPR011006">
    <property type="entry name" value="CheY-like_superfamily"/>
</dbReference>
<dbReference type="RefSeq" id="WP_111654715.1">
    <property type="nucleotide sequence ID" value="NZ_JACHWI010000014.1"/>
</dbReference>
<dbReference type="Proteomes" id="UP000249341">
    <property type="component" value="Unassembled WGS sequence"/>
</dbReference>
<organism evidence="7 8">
    <name type="scientific">Actinoplanes lutulentus</name>
    <dbReference type="NCBI Taxonomy" id="1287878"/>
    <lineage>
        <taxon>Bacteria</taxon>
        <taxon>Bacillati</taxon>
        <taxon>Actinomycetota</taxon>
        <taxon>Actinomycetes</taxon>
        <taxon>Micromonosporales</taxon>
        <taxon>Micromonosporaceae</taxon>
        <taxon>Actinoplanes</taxon>
    </lineage>
</organism>
<gene>
    <name evidence="7" type="ORF">B0I29_12846</name>
</gene>
<keyword evidence="4" id="KW-0804">Transcription</keyword>
<proteinExistence type="predicted"/>
<dbReference type="AlphaFoldDB" id="A0A327YY16"/>
<evidence type="ECO:0000259" key="6">
    <source>
        <dbReference type="PROSITE" id="PS50921"/>
    </source>
</evidence>
<dbReference type="Pfam" id="PF03861">
    <property type="entry name" value="ANTAR"/>
    <property type="match status" value="1"/>
</dbReference>
<dbReference type="InterPro" id="IPR003018">
    <property type="entry name" value="GAF"/>
</dbReference>
<dbReference type="SMART" id="SM00065">
    <property type="entry name" value="GAF"/>
    <property type="match status" value="1"/>
</dbReference>
<name>A0A327YY16_9ACTN</name>
<dbReference type="EMBL" id="QLMJ01000028">
    <property type="protein sequence ID" value="RAK26214.1"/>
    <property type="molecule type" value="Genomic_DNA"/>
</dbReference>
<keyword evidence="1" id="KW-0808">Transferase</keyword>
<keyword evidence="3" id="KW-0805">Transcription regulation</keyword>
<dbReference type="GO" id="GO:0016301">
    <property type="term" value="F:kinase activity"/>
    <property type="evidence" value="ECO:0007669"/>
    <property type="project" value="UniProtKB-KW"/>
</dbReference>
<dbReference type="OrthoDB" id="3683444at2"/>
<sequence>MTGTGALTGRAPREQRVAEAFVYLADTLVEDFDLPEFLHELTTYCIDLLDVDGAGVMLADEDGRMRLLASSDETARLLELFEIDGDQGPCLTAYRTGEAVEHCHLATHDPRWSLFAARAHRDGYRSAHATPMRLRGQVIGVVNLFSRSPDPLSSAHQKLARALADVAAIALLQHRAVNIQRTLAEQLQTAFTTRLDIEQAKGLLAERHGIDPNEAFQRMRSHARNTNRKLSELAVDITSGTATLPDPATPADRRRDRQ</sequence>